<dbReference type="GO" id="GO:0015031">
    <property type="term" value="P:protein transport"/>
    <property type="evidence" value="ECO:0007669"/>
    <property type="project" value="UniProtKB-KW"/>
</dbReference>
<dbReference type="Pfam" id="PF03544">
    <property type="entry name" value="TonB_C"/>
    <property type="match status" value="1"/>
</dbReference>
<keyword evidence="4" id="KW-1003">Cell membrane</keyword>
<evidence type="ECO:0000256" key="5">
    <source>
        <dbReference type="ARBA" id="ARBA00022519"/>
    </source>
</evidence>
<evidence type="ECO:0000256" key="8">
    <source>
        <dbReference type="ARBA" id="ARBA00022989"/>
    </source>
</evidence>
<evidence type="ECO:0000256" key="9">
    <source>
        <dbReference type="ARBA" id="ARBA00023136"/>
    </source>
</evidence>
<evidence type="ECO:0000256" key="2">
    <source>
        <dbReference type="ARBA" id="ARBA00006555"/>
    </source>
</evidence>
<dbReference type="AlphaFoldDB" id="E8V295"/>
<dbReference type="InterPro" id="IPR006260">
    <property type="entry name" value="TonB/TolA_C"/>
</dbReference>
<organism evidence="12 13">
    <name type="scientific">Terriglobus saanensis (strain ATCC BAA-1853 / DSM 23119 / SP1PR4)</name>
    <dbReference type="NCBI Taxonomy" id="401053"/>
    <lineage>
        <taxon>Bacteria</taxon>
        <taxon>Pseudomonadati</taxon>
        <taxon>Acidobacteriota</taxon>
        <taxon>Terriglobia</taxon>
        <taxon>Terriglobales</taxon>
        <taxon>Acidobacteriaceae</taxon>
        <taxon>Terriglobus</taxon>
    </lineage>
</organism>
<feature type="chain" id="PRO_5003232793" evidence="10">
    <location>
        <begin position="19"/>
        <end position="127"/>
    </location>
</feature>
<dbReference type="Proteomes" id="UP000006844">
    <property type="component" value="Chromosome"/>
</dbReference>
<evidence type="ECO:0000256" key="3">
    <source>
        <dbReference type="ARBA" id="ARBA00022448"/>
    </source>
</evidence>
<dbReference type="STRING" id="401053.AciPR4_0393"/>
<evidence type="ECO:0000259" key="11">
    <source>
        <dbReference type="PROSITE" id="PS52015"/>
    </source>
</evidence>
<accession>E8V295</accession>
<protein>
    <submittedName>
        <fullName evidence="12">TonB family protein</fullName>
    </submittedName>
</protein>
<sequence length="127" mass="13850">MRRFGILAVLLLTSALQAQDTPTNPAHVPGGVVGGLLVSKVNPVYPQEARRGHILGTVVMHAIISKTGDVEDLTVLSGPEELRQPSLDAVRQWKYRPYLLNGQPTEIDTTITVNFQINNKPKDGSQI</sequence>
<dbReference type="RefSeq" id="WP_013566961.1">
    <property type="nucleotide sequence ID" value="NC_014963.1"/>
</dbReference>
<keyword evidence="3" id="KW-0813">Transport</keyword>
<comment type="similarity">
    <text evidence="2">Belongs to the TonB family.</text>
</comment>
<evidence type="ECO:0000256" key="1">
    <source>
        <dbReference type="ARBA" id="ARBA00004383"/>
    </source>
</evidence>
<proteinExistence type="inferred from homology"/>
<dbReference type="PANTHER" id="PTHR33446">
    <property type="entry name" value="PROTEIN TONB-RELATED"/>
    <property type="match status" value="1"/>
</dbReference>
<name>E8V295_TERSS</name>
<evidence type="ECO:0000313" key="12">
    <source>
        <dbReference type="EMBL" id="ADV81228.1"/>
    </source>
</evidence>
<feature type="signal peptide" evidence="10">
    <location>
        <begin position="1"/>
        <end position="18"/>
    </location>
</feature>
<dbReference type="GO" id="GO:0031992">
    <property type="term" value="F:energy transducer activity"/>
    <property type="evidence" value="ECO:0007669"/>
    <property type="project" value="TreeGrafter"/>
</dbReference>
<dbReference type="Gene3D" id="3.30.1150.10">
    <property type="match status" value="1"/>
</dbReference>
<dbReference type="PROSITE" id="PS52015">
    <property type="entry name" value="TONB_CTD"/>
    <property type="match status" value="1"/>
</dbReference>
<dbReference type="KEGG" id="tsa:AciPR4_0393"/>
<keyword evidence="6" id="KW-0812">Transmembrane</keyword>
<keyword evidence="5" id="KW-0997">Cell inner membrane</keyword>
<evidence type="ECO:0000256" key="6">
    <source>
        <dbReference type="ARBA" id="ARBA00022692"/>
    </source>
</evidence>
<dbReference type="GO" id="GO:0098797">
    <property type="term" value="C:plasma membrane protein complex"/>
    <property type="evidence" value="ECO:0007669"/>
    <property type="project" value="TreeGrafter"/>
</dbReference>
<keyword evidence="7" id="KW-0653">Protein transport</keyword>
<reference evidence="12 13" key="1">
    <citation type="journal article" date="2012" name="Stand. Genomic Sci.">
        <title>Complete genome sequence of Terriglobus saanensis type strain SP1PR4(T), an Acidobacteria from tundra soil.</title>
        <authorList>
            <person name="Rawat S.R."/>
            <person name="Mannisto M.K."/>
            <person name="Starovoytov V."/>
            <person name="Goodwin L."/>
            <person name="Nolan M."/>
            <person name="Hauser L."/>
            <person name="Land M."/>
            <person name="Davenport K.W."/>
            <person name="Woyke T."/>
            <person name="Haggblom M.M."/>
        </authorList>
    </citation>
    <scope>NUCLEOTIDE SEQUENCE</scope>
    <source>
        <strain evidence="13">ATCC BAA-1853 / DSM 23119 / SP1PR4</strain>
    </source>
</reference>
<evidence type="ECO:0000256" key="7">
    <source>
        <dbReference type="ARBA" id="ARBA00022927"/>
    </source>
</evidence>
<dbReference type="InterPro" id="IPR037682">
    <property type="entry name" value="TonB_C"/>
</dbReference>
<gene>
    <name evidence="12" type="ordered locus">AciPR4_0393</name>
</gene>
<keyword evidence="8" id="KW-1133">Transmembrane helix</keyword>
<dbReference type="EMBL" id="CP002467">
    <property type="protein sequence ID" value="ADV81228.1"/>
    <property type="molecule type" value="Genomic_DNA"/>
</dbReference>
<evidence type="ECO:0000313" key="13">
    <source>
        <dbReference type="Proteomes" id="UP000006844"/>
    </source>
</evidence>
<evidence type="ECO:0000256" key="4">
    <source>
        <dbReference type="ARBA" id="ARBA00022475"/>
    </source>
</evidence>
<dbReference type="NCBIfam" id="TIGR01352">
    <property type="entry name" value="tonB_Cterm"/>
    <property type="match status" value="1"/>
</dbReference>
<dbReference type="GO" id="GO:0055085">
    <property type="term" value="P:transmembrane transport"/>
    <property type="evidence" value="ECO:0007669"/>
    <property type="project" value="InterPro"/>
</dbReference>
<dbReference type="HOGENOM" id="CLU_1969459_0_0_0"/>
<dbReference type="InterPro" id="IPR051045">
    <property type="entry name" value="TonB-dependent_transducer"/>
</dbReference>
<evidence type="ECO:0000256" key="10">
    <source>
        <dbReference type="SAM" id="SignalP"/>
    </source>
</evidence>
<comment type="subcellular location">
    <subcellularLocation>
        <location evidence="1">Cell inner membrane</location>
        <topology evidence="1">Single-pass membrane protein</topology>
        <orientation evidence="1">Periplasmic side</orientation>
    </subcellularLocation>
</comment>
<dbReference type="SUPFAM" id="SSF74653">
    <property type="entry name" value="TolA/TonB C-terminal domain"/>
    <property type="match status" value="1"/>
</dbReference>
<feature type="domain" description="TonB C-terminal" evidence="11">
    <location>
        <begin position="30"/>
        <end position="124"/>
    </location>
</feature>
<dbReference type="eggNOG" id="COG0810">
    <property type="taxonomic scope" value="Bacteria"/>
</dbReference>
<dbReference type="PANTHER" id="PTHR33446:SF2">
    <property type="entry name" value="PROTEIN TONB"/>
    <property type="match status" value="1"/>
</dbReference>
<keyword evidence="10" id="KW-0732">Signal</keyword>
<keyword evidence="9" id="KW-0472">Membrane</keyword>
<keyword evidence="13" id="KW-1185">Reference proteome</keyword>